<evidence type="ECO:0000256" key="5">
    <source>
        <dbReference type="ARBA" id="ARBA00023288"/>
    </source>
</evidence>
<proteinExistence type="inferred from homology"/>
<comment type="similarity">
    <text evidence="1">Belongs to the synaptobrevin family.</text>
</comment>
<reference evidence="12" key="1">
    <citation type="journal article" date="2018" name="Nat. Microbiol.">
        <title>Leveraging single-cell genomics to expand the fungal tree of life.</title>
        <authorList>
            <person name="Ahrendt S.R."/>
            <person name="Quandt C.A."/>
            <person name="Ciobanu D."/>
            <person name="Clum A."/>
            <person name="Salamov A."/>
            <person name="Andreopoulos B."/>
            <person name="Cheng J.F."/>
            <person name="Woyke T."/>
            <person name="Pelin A."/>
            <person name="Henrissat B."/>
            <person name="Reynolds N.K."/>
            <person name="Benny G.L."/>
            <person name="Smith M.E."/>
            <person name="James T.Y."/>
            <person name="Grigoriev I.V."/>
        </authorList>
    </citation>
    <scope>NUCLEOTIDE SEQUENCE [LARGE SCALE GENOMIC DNA]</scope>
    <source>
        <strain evidence="12">RSA 468</strain>
    </source>
</reference>
<dbReference type="OrthoDB" id="27923at2759"/>
<evidence type="ECO:0000256" key="7">
    <source>
        <dbReference type="ARBA" id="ARBA00046278"/>
    </source>
</evidence>
<evidence type="ECO:0000256" key="2">
    <source>
        <dbReference type="ARBA" id="ARBA00022481"/>
    </source>
</evidence>
<keyword evidence="5" id="KW-0449">Lipoprotein</keyword>
<accession>A0A4P9ZZG6</accession>
<dbReference type="PROSITE" id="PS50859">
    <property type="entry name" value="LONGIN"/>
    <property type="match status" value="1"/>
</dbReference>
<keyword evidence="12" id="KW-1185">Reference proteome</keyword>
<dbReference type="STRING" id="215637.A0A4P9ZZG6"/>
<evidence type="ECO:0000259" key="9">
    <source>
        <dbReference type="PROSITE" id="PS50859"/>
    </source>
</evidence>
<dbReference type="Pfam" id="PF13774">
    <property type="entry name" value="Longin"/>
    <property type="match status" value="1"/>
</dbReference>
<dbReference type="InterPro" id="IPR010908">
    <property type="entry name" value="Longin_dom"/>
</dbReference>
<organism evidence="11 12">
    <name type="scientific">Dimargaris cristalligena</name>
    <dbReference type="NCBI Taxonomy" id="215637"/>
    <lineage>
        <taxon>Eukaryota</taxon>
        <taxon>Fungi</taxon>
        <taxon>Fungi incertae sedis</taxon>
        <taxon>Zoopagomycota</taxon>
        <taxon>Kickxellomycotina</taxon>
        <taxon>Dimargaritomycetes</taxon>
        <taxon>Dimargaritales</taxon>
        <taxon>Dimargaritaceae</taxon>
        <taxon>Dimargaris</taxon>
    </lineage>
</organism>
<dbReference type="SUPFAM" id="SSF64356">
    <property type="entry name" value="SNARE-like"/>
    <property type="match status" value="1"/>
</dbReference>
<sequence>MKILSIVIFNAAPKPPRSLAAASDLTSYGYFQRGSIQEFLTFFSRTVAERTAAGQRQAIEQDSYVAYVYSTPSGLIGVMVTDQEYPSRVAFSLLGRLLDDFNAKFPSESSRTGTITFPELDDYLQKYQDPKSADTITRVQRELDETTEVLHQTIDSLLQRGETLEGLVNKSNDLSFQSKQFYKTAKKNNSCCSIM</sequence>
<evidence type="ECO:0000313" key="12">
    <source>
        <dbReference type="Proteomes" id="UP000268162"/>
    </source>
</evidence>
<keyword evidence="3" id="KW-0472">Membrane</keyword>
<keyword evidence="8" id="KW-0175">Coiled coil</keyword>
<keyword evidence="2" id="KW-0488">Methylation</keyword>
<dbReference type="PROSITE" id="PS50892">
    <property type="entry name" value="V_SNARE"/>
    <property type="match status" value="1"/>
</dbReference>
<evidence type="ECO:0000256" key="1">
    <source>
        <dbReference type="ARBA" id="ARBA00008025"/>
    </source>
</evidence>
<dbReference type="GO" id="GO:0005794">
    <property type="term" value="C:Golgi apparatus"/>
    <property type="evidence" value="ECO:0007669"/>
    <property type="project" value="TreeGrafter"/>
</dbReference>
<dbReference type="Pfam" id="PF00957">
    <property type="entry name" value="Synaptobrevin"/>
    <property type="match status" value="1"/>
</dbReference>
<dbReference type="CDD" id="cd14824">
    <property type="entry name" value="Longin"/>
    <property type="match status" value="1"/>
</dbReference>
<dbReference type="InterPro" id="IPR042855">
    <property type="entry name" value="V_SNARE_CC"/>
</dbReference>
<feature type="domain" description="Longin" evidence="9">
    <location>
        <begin position="7"/>
        <end position="124"/>
    </location>
</feature>
<gene>
    <name evidence="11" type="ORF">BJ085DRAFT_37103</name>
</gene>
<dbReference type="PANTHER" id="PTHR45806">
    <property type="entry name" value="SYNAPTOBREVIN HOMOLOG YKT6"/>
    <property type="match status" value="1"/>
</dbReference>
<evidence type="ECO:0000256" key="8">
    <source>
        <dbReference type="PROSITE-ProRule" id="PRU00290"/>
    </source>
</evidence>
<evidence type="ECO:0000313" key="11">
    <source>
        <dbReference type="EMBL" id="RKP38818.1"/>
    </source>
</evidence>
<dbReference type="SUPFAM" id="SSF58038">
    <property type="entry name" value="SNARE fusion complex"/>
    <property type="match status" value="1"/>
</dbReference>
<comment type="subcellular location">
    <subcellularLocation>
        <location evidence="7">Endomembrane system</location>
        <topology evidence="7">Lipid-anchor</topology>
        <orientation evidence="7">Cytoplasmic side</orientation>
    </subcellularLocation>
</comment>
<name>A0A4P9ZZG6_9FUNG</name>
<dbReference type="Gene3D" id="1.20.5.110">
    <property type="match status" value="1"/>
</dbReference>
<evidence type="ECO:0000259" key="10">
    <source>
        <dbReference type="PROSITE" id="PS50892"/>
    </source>
</evidence>
<dbReference type="EMBL" id="ML002326">
    <property type="protein sequence ID" value="RKP38818.1"/>
    <property type="molecule type" value="Genomic_DNA"/>
</dbReference>
<dbReference type="SMART" id="SM01270">
    <property type="entry name" value="Longin"/>
    <property type="match status" value="1"/>
</dbReference>
<keyword evidence="6" id="KW-0636">Prenylation</keyword>
<evidence type="ECO:0000256" key="6">
    <source>
        <dbReference type="ARBA" id="ARBA00023289"/>
    </source>
</evidence>
<keyword evidence="4" id="KW-0564">Palmitate</keyword>
<dbReference type="PANTHER" id="PTHR45806:SF1">
    <property type="entry name" value="SYNAPTOBREVIN HOMOLOG YKT6"/>
    <property type="match status" value="1"/>
</dbReference>
<dbReference type="GO" id="GO:0006888">
    <property type="term" value="P:endoplasmic reticulum to Golgi vesicle-mediated transport"/>
    <property type="evidence" value="ECO:0007669"/>
    <property type="project" value="TreeGrafter"/>
</dbReference>
<protein>
    <submittedName>
        <fullName evidence="11">Synaptobrevin-like protein ykt6</fullName>
    </submittedName>
</protein>
<evidence type="ECO:0000256" key="3">
    <source>
        <dbReference type="ARBA" id="ARBA00023136"/>
    </source>
</evidence>
<dbReference type="InterPro" id="IPR011012">
    <property type="entry name" value="Longin-like_dom_sf"/>
</dbReference>
<evidence type="ECO:0000256" key="4">
    <source>
        <dbReference type="ARBA" id="ARBA00023139"/>
    </source>
</evidence>
<dbReference type="Proteomes" id="UP000268162">
    <property type="component" value="Unassembled WGS sequence"/>
</dbReference>
<feature type="domain" description="V-SNARE coiled-coil homology" evidence="10">
    <location>
        <begin position="135"/>
        <end position="195"/>
    </location>
</feature>
<dbReference type="GO" id="GO:0005484">
    <property type="term" value="F:SNAP receptor activity"/>
    <property type="evidence" value="ECO:0007669"/>
    <property type="project" value="TreeGrafter"/>
</dbReference>
<dbReference type="AlphaFoldDB" id="A0A4P9ZZG6"/>
<dbReference type="Gene3D" id="3.30.450.50">
    <property type="entry name" value="Longin domain"/>
    <property type="match status" value="1"/>
</dbReference>